<organism evidence="5 6">
    <name type="scientific">Erythroxylum novogranatense</name>
    <dbReference type="NCBI Taxonomy" id="1862640"/>
    <lineage>
        <taxon>Eukaryota</taxon>
        <taxon>Viridiplantae</taxon>
        <taxon>Streptophyta</taxon>
        <taxon>Embryophyta</taxon>
        <taxon>Tracheophyta</taxon>
        <taxon>Spermatophyta</taxon>
        <taxon>Magnoliopsida</taxon>
        <taxon>eudicotyledons</taxon>
        <taxon>Gunneridae</taxon>
        <taxon>Pentapetalae</taxon>
        <taxon>rosids</taxon>
        <taxon>fabids</taxon>
        <taxon>Malpighiales</taxon>
        <taxon>Erythroxylaceae</taxon>
        <taxon>Erythroxylum</taxon>
    </lineage>
</organism>
<dbReference type="Gene3D" id="4.10.60.10">
    <property type="entry name" value="Zinc finger, CCHC-type"/>
    <property type="match status" value="1"/>
</dbReference>
<protein>
    <recommendedName>
        <fullName evidence="7">Plus3 domain-containing protein</fullName>
    </recommendedName>
</protein>
<dbReference type="InterPro" id="IPR036128">
    <property type="entry name" value="Plus3-like_sf"/>
</dbReference>
<keyword evidence="1" id="KW-0862">Zinc</keyword>
<evidence type="ECO:0008006" key="7">
    <source>
        <dbReference type="Google" id="ProtNLM"/>
    </source>
</evidence>
<dbReference type="PANTHER" id="PTHR38940:SF4">
    <property type="entry name" value="OS01G0775100 PROTEIN"/>
    <property type="match status" value="1"/>
</dbReference>
<evidence type="ECO:0000313" key="6">
    <source>
        <dbReference type="Proteomes" id="UP001159364"/>
    </source>
</evidence>
<dbReference type="InterPro" id="IPR001878">
    <property type="entry name" value="Znf_CCHC"/>
</dbReference>
<keyword evidence="1" id="KW-0863">Zinc-finger</keyword>
<dbReference type="PROSITE" id="PS51360">
    <property type="entry name" value="PLUS3"/>
    <property type="match status" value="1"/>
</dbReference>
<dbReference type="GO" id="GO:0003677">
    <property type="term" value="F:DNA binding"/>
    <property type="evidence" value="ECO:0007669"/>
    <property type="project" value="InterPro"/>
</dbReference>
<gene>
    <name evidence="5" type="ORF">K2173_006445</name>
</gene>
<reference evidence="5 6" key="1">
    <citation type="submission" date="2021-09" db="EMBL/GenBank/DDBJ databases">
        <title>Genomic insights and catalytic innovation underlie evolution of tropane alkaloids biosynthesis.</title>
        <authorList>
            <person name="Wang Y.-J."/>
            <person name="Tian T."/>
            <person name="Huang J.-P."/>
            <person name="Huang S.-X."/>
        </authorList>
    </citation>
    <scope>NUCLEOTIDE SEQUENCE [LARGE SCALE GENOMIC DNA]</scope>
    <source>
        <strain evidence="5">KIB-2018</strain>
        <tissue evidence="5">Leaf</tissue>
    </source>
</reference>
<dbReference type="PANTHER" id="PTHR38940">
    <property type="entry name" value="PLUS3 DOMAIN-CONTAINING PROTEIN"/>
    <property type="match status" value="1"/>
</dbReference>
<sequence>MTNVDDKDIEPSTDLGLALSYSDKLSQLRIINDSGAGANAGAKSAMKFVAADPLSELVWSPRKGLSLKCADGSFSGNQFLGVESSNTISGSGLNNNKHTKEENFMTAPAFNATSQVTVKESSTEFPACNTNTGIMHSSGPNHESRTATQDEVDKTRTLMGTHLSQVKEDLTDEEGEDTRYIFSFKMGEKSVAKAKESARLLDGMKLDAPPIHSTSKKHVNEVRDDDDRKQMLGNKVVLASEVNSVKEWEACDDKVQNAEELLPYVQKGIKNEIDVGTSYIQPREKLESTSENDLRGPLSENACVATIRIPSESVHRVRNNYEQDGEMLPRDKNHRTDLYPKKSRFEQYQMKGKAKALSDGNANERILSEDDDSHESVESCNTVGLCRNGKRKWGSEKQLIVGSKRVKRQYGESLGSSSFLKQDSSFVNWISNMVKGLSKSKGEEAPSPSLTPAKSNHGQDSAHQNFIPCKSNREPGCKTMGFQSIFQSLYCFKQKTLETTLETNTLNASYQTDRSKKLDLDNGVCDVDATPIACRAVNGRYLLLNEKFNNCTPSNVSGPLTQPEGTSIDIAVNQEVQRSSSADKKNSCNLTGKERKITSCSSSLGKRKKIGDDDIHSEPVCQGTMTNNFDNPLASLWITRFAPKNSVAMSLSNMDAFNKSIGEPPDCSIDSRQLKPELLNHLGSCNYHKVIGDREQSAEDSLNENLLCLPFQRYKNSDVMASVFARRLDALKHIMTTSEATNDEVLAPITCFFCGVKGHHLRNCPHTSNIELQDLLRNVNSFDGAEVSPCVCVRCFQFNHWAITCPNKSSRVIHEVEYQSSLIDDCPSRNLLADAGGKNIAKTSEAMKSDSSSRACDGNGPIVRKNFDFHRKFDEATPGKMVTKMKLFEKGVASTSRKSKLKEDQSMPLFNFPKDQILDVPKEIFDAVKGLRLSRTDILKWINSHMPLSHLDGLFLRLRLGKWEEGLGGTGYYVACIDGKGMQRKNSPPKSKSSIAVNVGGIKCFVASQYISNHDFLEDELMAWWSATERGGGKIPSVEDLRLKIKGKKALGLS</sequence>
<feature type="domain" description="Plus3" evidence="4">
    <location>
        <begin position="922"/>
        <end position="1053"/>
    </location>
</feature>
<dbReference type="SUPFAM" id="SSF57756">
    <property type="entry name" value="Retrovirus zinc finger-like domains"/>
    <property type="match status" value="1"/>
</dbReference>
<evidence type="ECO:0000259" key="3">
    <source>
        <dbReference type="PROSITE" id="PS50158"/>
    </source>
</evidence>
<comment type="caution">
    <text evidence="5">The sequence shown here is derived from an EMBL/GenBank/DDBJ whole genome shotgun (WGS) entry which is preliminary data.</text>
</comment>
<evidence type="ECO:0000256" key="1">
    <source>
        <dbReference type="PROSITE-ProRule" id="PRU00047"/>
    </source>
</evidence>
<dbReference type="Proteomes" id="UP001159364">
    <property type="component" value="Linkage Group LG05"/>
</dbReference>
<keyword evidence="1" id="KW-0479">Metal-binding</keyword>
<feature type="region of interest" description="Disordered" evidence="2">
    <location>
        <begin position="440"/>
        <end position="465"/>
    </location>
</feature>
<dbReference type="InterPro" id="IPR004343">
    <property type="entry name" value="Plus-3_dom"/>
</dbReference>
<dbReference type="AlphaFoldDB" id="A0AAV8TEC2"/>
<evidence type="ECO:0000313" key="5">
    <source>
        <dbReference type="EMBL" id="KAJ8764573.1"/>
    </source>
</evidence>
<proteinExistence type="predicted"/>
<dbReference type="SUPFAM" id="SSF159042">
    <property type="entry name" value="Plus3-like"/>
    <property type="match status" value="1"/>
</dbReference>
<evidence type="ECO:0000256" key="2">
    <source>
        <dbReference type="SAM" id="MobiDB-lite"/>
    </source>
</evidence>
<accession>A0AAV8TEC2</accession>
<name>A0AAV8TEC2_9ROSI</name>
<dbReference type="Gene3D" id="3.90.70.200">
    <property type="entry name" value="Plus-3 domain"/>
    <property type="match status" value="1"/>
</dbReference>
<dbReference type="PROSITE" id="PS50158">
    <property type="entry name" value="ZF_CCHC"/>
    <property type="match status" value="1"/>
</dbReference>
<dbReference type="SMART" id="SM00343">
    <property type="entry name" value="ZnF_C2HC"/>
    <property type="match status" value="2"/>
</dbReference>
<dbReference type="GO" id="GO:0008270">
    <property type="term" value="F:zinc ion binding"/>
    <property type="evidence" value="ECO:0007669"/>
    <property type="project" value="UniProtKB-KW"/>
</dbReference>
<dbReference type="Pfam" id="PF03126">
    <property type="entry name" value="Plus-3"/>
    <property type="match status" value="1"/>
</dbReference>
<feature type="region of interest" description="Disordered" evidence="2">
    <location>
        <begin position="130"/>
        <end position="149"/>
    </location>
</feature>
<dbReference type="SMART" id="SM00719">
    <property type="entry name" value="Plus3"/>
    <property type="match status" value="1"/>
</dbReference>
<feature type="domain" description="CCHC-type" evidence="3">
    <location>
        <begin position="751"/>
        <end position="765"/>
    </location>
</feature>
<keyword evidence="6" id="KW-1185">Reference proteome</keyword>
<evidence type="ECO:0000259" key="4">
    <source>
        <dbReference type="PROSITE" id="PS51360"/>
    </source>
</evidence>
<dbReference type="InterPro" id="IPR036875">
    <property type="entry name" value="Znf_CCHC_sf"/>
</dbReference>
<dbReference type="EMBL" id="JAIWQS010000005">
    <property type="protein sequence ID" value="KAJ8764573.1"/>
    <property type="molecule type" value="Genomic_DNA"/>
</dbReference>
<feature type="compositionally biased region" description="Polar residues" evidence="2">
    <location>
        <begin position="448"/>
        <end position="464"/>
    </location>
</feature>